<dbReference type="PANTHER" id="PTHR48041:SF139">
    <property type="entry name" value="PROTEIN SCARLET"/>
    <property type="match status" value="1"/>
</dbReference>
<name>A0A183V6G9_TOXCA</name>
<keyword evidence="6" id="KW-0472">Membrane</keyword>
<feature type="domain" description="ABC transporter" evidence="7">
    <location>
        <begin position="114"/>
        <end position="207"/>
    </location>
</feature>
<dbReference type="GO" id="GO:0016887">
    <property type="term" value="F:ATP hydrolysis activity"/>
    <property type="evidence" value="ECO:0007669"/>
    <property type="project" value="InterPro"/>
</dbReference>
<evidence type="ECO:0000256" key="5">
    <source>
        <dbReference type="ARBA" id="ARBA00022989"/>
    </source>
</evidence>
<comment type="subcellular location">
    <subcellularLocation>
        <location evidence="1">Membrane</location>
        <topology evidence="1">Multi-pass membrane protein</topology>
    </subcellularLocation>
</comment>
<organism evidence="9 10">
    <name type="scientific">Toxocara canis</name>
    <name type="common">Canine roundworm</name>
    <dbReference type="NCBI Taxonomy" id="6265"/>
    <lineage>
        <taxon>Eukaryota</taxon>
        <taxon>Metazoa</taxon>
        <taxon>Ecdysozoa</taxon>
        <taxon>Nematoda</taxon>
        <taxon>Chromadorea</taxon>
        <taxon>Rhabditida</taxon>
        <taxon>Spirurina</taxon>
        <taxon>Ascaridomorpha</taxon>
        <taxon>Ascaridoidea</taxon>
        <taxon>Toxocaridae</taxon>
        <taxon>Toxocara</taxon>
    </lineage>
</organism>
<dbReference type="InterPro" id="IPR027417">
    <property type="entry name" value="P-loop_NTPase"/>
</dbReference>
<evidence type="ECO:0000256" key="4">
    <source>
        <dbReference type="ARBA" id="ARBA00022692"/>
    </source>
</evidence>
<evidence type="ECO:0000256" key="6">
    <source>
        <dbReference type="ARBA" id="ARBA00023136"/>
    </source>
</evidence>
<dbReference type="AlphaFoldDB" id="A0A183V6G9"/>
<dbReference type="EMBL" id="UYWY01023508">
    <property type="protein sequence ID" value="VDM47657.1"/>
    <property type="molecule type" value="Genomic_DNA"/>
</dbReference>
<dbReference type="GO" id="GO:0005524">
    <property type="term" value="F:ATP binding"/>
    <property type="evidence" value="ECO:0007669"/>
    <property type="project" value="InterPro"/>
</dbReference>
<reference evidence="10" key="1">
    <citation type="submission" date="2016-06" db="UniProtKB">
        <authorList>
            <consortium name="WormBaseParasite"/>
        </authorList>
    </citation>
    <scope>IDENTIFICATION</scope>
</reference>
<protein>
    <submittedName>
        <fullName evidence="10">ABC transporter domain-containing protein</fullName>
    </submittedName>
</protein>
<dbReference type="InterPro" id="IPR003439">
    <property type="entry name" value="ABC_transporter-like_ATP-bd"/>
</dbReference>
<evidence type="ECO:0000313" key="9">
    <source>
        <dbReference type="Proteomes" id="UP000050794"/>
    </source>
</evidence>
<dbReference type="InterPro" id="IPR050352">
    <property type="entry name" value="ABCG_transporters"/>
</dbReference>
<evidence type="ECO:0000256" key="3">
    <source>
        <dbReference type="ARBA" id="ARBA00022448"/>
    </source>
</evidence>
<proteinExistence type="inferred from homology"/>
<reference evidence="8 9" key="2">
    <citation type="submission" date="2018-11" db="EMBL/GenBank/DDBJ databases">
        <authorList>
            <consortium name="Pathogen Informatics"/>
        </authorList>
    </citation>
    <scope>NUCLEOTIDE SEQUENCE [LARGE SCALE GENOMIC DNA]</scope>
</reference>
<evidence type="ECO:0000259" key="7">
    <source>
        <dbReference type="Pfam" id="PF00005"/>
    </source>
</evidence>
<sequence length="253" mass="28800">MSFDETVNLIGNENVTVDIDDIAMKPIGPDSTESSLIGRSHKQSIPFWDDERIFKRDVSNTTVVPSTHLSWNDINVKVMEPTTDKKSLIGLCMQRIKRRHDEPVKAKRDFILKNVFGIAQSGEVLAILGSSGSGKTTMLNVLTQRNLSGLQVDGIIRINGQQLPESEMRHICAYVQQDDLFMGSMTVKEHLTFYVSRRFIERGIHERKIDFLESRLYKTFQDCDNLEIKTANSLQLICISIAIYNQKFDMLSL</sequence>
<evidence type="ECO:0000256" key="1">
    <source>
        <dbReference type="ARBA" id="ARBA00004141"/>
    </source>
</evidence>
<dbReference type="Gene3D" id="3.40.50.300">
    <property type="entry name" value="P-loop containing nucleotide triphosphate hydrolases"/>
    <property type="match status" value="1"/>
</dbReference>
<keyword evidence="9" id="KW-1185">Reference proteome</keyword>
<evidence type="ECO:0000313" key="8">
    <source>
        <dbReference type="EMBL" id="VDM47657.1"/>
    </source>
</evidence>
<dbReference type="GO" id="GO:0042626">
    <property type="term" value="F:ATPase-coupled transmembrane transporter activity"/>
    <property type="evidence" value="ECO:0007669"/>
    <property type="project" value="TreeGrafter"/>
</dbReference>
<gene>
    <name evidence="8" type="ORF">TCNE_LOCUS16336</name>
</gene>
<comment type="similarity">
    <text evidence="2">Belongs to the ABC transporter superfamily. ABCG family. Eye pigment precursor importer (TC 3.A.1.204) subfamily.</text>
</comment>
<dbReference type="WBParaSite" id="TCNE_0001634001-mRNA-1">
    <property type="protein sequence ID" value="TCNE_0001634001-mRNA-1"/>
    <property type="gene ID" value="TCNE_0001634001"/>
</dbReference>
<keyword evidence="4" id="KW-0812">Transmembrane</keyword>
<evidence type="ECO:0000256" key="2">
    <source>
        <dbReference type="ARBA" id="ARBA00005814"/>
    </source>
</evidence>
<dbReference type="Pfam" id="PF00005">
    <property type="entry name" value="ABC_tran"/>
    <property type="match status" value="1"/>
</dbReference>
<dbReference type="SUPFAM" id="SSF52540">
    <property type="entry name" value="P-loop containing nucleoside triphosphate hydrolases"/>
    <property type="match status" value="1"/>
</dbReference>
<accession>A0A183V6G9</accession>
<dbReference type="Proteomes" id="UP000050794">
    <property type="component" value="Unassembled WGS sequence"/>
</dbReference>
<evidence type="ECO:0000313" key="10">
    <source>
        <dbReference type="WBParaSite" id="TCNE_0001634001-mRNA-1"/>
    </source>
</evidence>
<keyword evidence="3" id="KW-0813">Transport</keyword>
<keyword evidence="5" id="KW-1133">Transmembrane helix</keyword>
<dbReference type="GO" id="GO:0005886">
    <property type="term" value="C:plasma membrane"/>
    <property type="evidence" value="ECO:0007669"/>
    <property type="project" value="TreeGrafter"/>
</dbReference>
<dbReference type="PANTHER" id="PTHR48041">
    <property type="entry name" value="ABC TRANSPORTER G FAMILY MEMBER 28"/>
    <property type="match status" value="1"/>
</dbReference>